<dbReference type="Gene3D" id="3.10.450.50">
    <property type="match status" value="1"/>
</dbReference>
<accession>A0ABQ4NLS8</accession>
<name>A0ABQ4NLS8_9RHOB</name>
<dbReference type="Pfam" id="PF12893">
    <property type="entry name" value="Lumazine_bd_2"/>
    <property type="match status" value="1"/>
</dbReference>
<dbReference type="InterPro" id="IPR039437">
    <property type="entry name" value="FrzH/put_lumazine-bd"/>
</dbReference>
<dbReference type="SUPFAM" id="SSF54427">
    <property type="entry name" value="NTF2-like"/>
    <property type="match status" value="1"/>
</dbReference>
<gene>
    <name evidence="1" type="ORF">JANAI62_19910</name>
</gene>
<organism evidence="1 2">
    <name type="scientific">Jannaschia pagri</name>
    <dbReference type="NCBI Taxonomy" id="2829797"/>
    <lineage>
        <taxon>Bacteria</taxon>
        <taxon>Pseudomonadati</taxon>
        <taxon>Pseudomonadota</taxon>
        <taxon>Alphaproteobacteria</taxon>
        <taxon>Rhodobacterales</taxon>
        <taxon>Roseobacteraceae</taxon>
        <taxon>Jannaschia</taxon>
    </lineage>
</organism>
<evidence type="ECO:0000313" key="2">
    <source>
        <dbReference type="Proteomes" id="UP000786693"/>
    </source>
</evidence>
<evidence type="ECO:0000313" key="1">
    <source>
        <dbReference type="EMBL" id="GIT95368.1"/>
    </source>
</evidence>
<protein>
    <recommendedName>
        <fullName evidence="3">Lumazine-binding</fullName>
    </recommendedName>
</protein>
<evidence type="ECO:0008006" key="3">
    <source>
        <dbReference type="Google" id="ProtNLM"/>
    </source>
</evidence>
<comment type="caution">
    <text evidence="1">The sequence shown here is derived from an EMBL/GenBank/DDBJ whole genome shotgun (WGS) entry which is preliminary data.</text>
</comment>
<dbReference type="InterPro" id="IPR032710">
    <property type="entry name" value="NTF2-like_dom_sf"/>
</dbReference>
<keyword evidence="2" id="KW-1185">Reference proteome</keyword>
<sequence length="115" mass="12677">MSDAIRSVLDRYTEGTRTRDIDTLKGVFHPQAIMSGWLGPDYLMGGPQPFFDALAANEVGPDYASQVESVTEDGPIATAVVAEQNLLGLSFTNHFHLTRQPDDTWLITAKLFRHG</sequence>
<dbReference type="RefSeq" id="WP_220748861.1">
    <property type="nucleotide sequence ID" value="NZ_BPFH01000003.1"/>
</dbReference>
<dbReference type="EMBL" id="BPFH01000003">
    <property type="protein sequence ID" value="GIT95368.1"/>
    <property type="molecule type" value="Genomic_DNA"/>
</dbReference>
<dbReference type="Proteomes" id="UP000786693">
    <property type="component" value="Unassembled WGS sequence"/>
</dbReference>
<reference evidence="1 2" key="1">
    <citation type="submission" date="2021-05" db="EMBL/GenBank/DDBJ databases">
        <title>Bacteria Genome sequencing.</title>
        <authorList>
            <person name="Takabe Y."/>
            <person name="Nakajima Y."/>
            <person name="Suzuki S."/>
            <person name="Shiozaki T."/>
        </authorList>
    </citation>
    <scope>NUCLEOTIDE SEQUENCE [LARGE SCALE GENOMIC DNA]</scope>
    <source>
        <strain evidence="1 2">AI_62</strain>
    </source>
</reference>
<proteinExistence type="predicted"/>